<evidence type="ECO:0000259" key="6">
    <source>
        <dbReference type="Pfam" id="PF00668"/>
    </source>
</evidence>
<dbReference type="Gene3D" id="3.30.559.30">
    <property type="entry name" value="Nonribosomal peptide synthetase, condensation domain"/>
    <property type="match status" value="1"/>
</dbReference>
<feature type="region of interest" description="Disordered" evidence="4">
    <location>
        <begin position="752"/>
        <end position="777"/>
    </location>
</feature>
<feature type="domain" description="AMP-binding enzyme C-terminal" evidence="7">
    <location>
        <begin position="669"/>
        <end position="744"/>
    </location>
</feature>
<evidence type="ECO:0000259" key="5">
    <source>
        <dbReference type="Pfam" id="PF00501"/>
    </source>
</evidence>
<evidence type="ECO:0000256" key="3">
    <source>
        <dbReference type="ARBA" id="ARBA00022598"/>
    </source>
</evidence>
<dbReference type="InterPro" id="IPR023213">
    <property type="entry name" value="CAT-like_dom_sf"/>
</dbReference>
<dbReference type="Pfam" id="PF00668">
    <property type="entry name" value="Condensation"/>
    <property type="match status" value="1"/>
</dbReference>
<dbReference type="EMBL" id="AZHA01000003">
    <property type="protein sequence ID" value="OAA50079.1"/>
    <property type="molecule type" value="Genomic_DNA"/>
</dbReference>
<feature type="compositionally biased region" description="Polar residues" evidence="4">
    <location>
        <begin position="802"/>
        <end position="839"/>
    </location>
</feature>
<dbReference type="InterPro" id="IPR006162">
    <property type="entry name" value="Ppantetheine_attach_site"/>
</dbReference>
<dbReference type="Pfam" id="PF00501">
    <property type="entry name" value="AMP-binding"/>
    <property type="match status" value="1"/>
</dbReference>
<keyword evidence="3 8" id="KW-0436">Ligase</keyword>
<dbReference type="GO" id="GO:0005737">
    <property type="term" value="C:cytoplasm"/>
    <property type="evidence" value="ECO:0007669"/>
    <property type="project" value="TreeGrafter"/>
</dbReference>
<dbReference type="PANTHER" id="PTHR45527">
    <property type="entry name" value="NONRIBOSOMAL PEPTIDE SYNTHETASE"/>
    <property type="match status" value="1"/>
</dbReference>
<dbReference type="OrthoDB" id="4862921at2759"/>
<feature type="domain" description="AMP-dependent synthetase/ligase" evidence="5">
    <location>
        <begin position="235"/>
        <end position="609"/>
    </location>
</feature>
<dbReference type="GO" id="GO:0044550">
    <property type="term" value="P:secondary metabolite biosynthetic process"/>
    <property type="evidence" value="ECO:0007669"/>
    <property type="project" value="TreeGrafter"/>
</dbReference>
<dbReference type="Pfam" id="PF13193">
    <property type="entry name" value="AMP-binding_C"/>
    <property type="match status" value="1"/>
</dbReference>
<feature type="compositionally biased region" description="Polar residues" evidence="4">
    <location>
        <begin position="931"/>
        <end position="954"/>
    </location>
</feature>
<reference evidence="8 9" key="1">
    <citation type="journal article" date="2016" name="Genome Biol. Evol.">
        <title>Divergent and convergent evolution of fungal pathogenicity.</title>
        <authorList>
            <person name="Shang Y."/>
            <person name="Xiao G."/>
            <person name="Zheng P."/>
            <person name="Cen K."/>
            <person name="Zhan S."/>
            <person name="Wang C."/>
        </authorList>
    </citation>
    <scope>NUCLEOTIDE SEQUENCE [LARGE SCALE GENOMIC DNA]</scope>
    <source>
        <strain evidence="8 9">RCEF 3172</strain>
    </source>
</reference>
<dbReference type="InterPro" id="IPR045851">
    <property type="entry name" value="AMP-bd_C_sf"/>
</dbReference>
<gene>
    <name evidence="8" type="ORF">BBO_01714</name>
</gene>
<protein>
    <submittedName>
        <fullName evidence="8">AMP-dependent synthetase/ligase</fullName>
    </submittedName>
</protein>
<feature type="region of interest" description="Disordered" evidence="4">
    <location>
        <begin position="794"/>
        <end position="839"/>
    </location>
</feature>
<dbReference type="PANTHER" id="PTHR45527:SF1">
    <property type="entry name" value="FATTY ACID SYNTHASE"/>
    <property type="match status" value="1"/>
</dbReference>
<dbReference type="InterPro" id="IPR025110">
    <property type="entry name" value="AMP-bd_C"/>
</dbReference>
<dbReference type="Gene3D" id="3.40.50.12780">
    <property type="entry name" value="N-terminal domain of ligase-like"/>
    <property type="match status" value="1"/>
</dbReference>
<feature type="domain" description="Condensation" evidence="6">
    <location>
        <begin position="1034"/>
        <end position="1213"/>
    </location>
</feature>
<dbReference type="InterPro" id="IPR020845">
    <property type="entry name" value="AMP-binding_CS"/>
</dbReference>
<accession>A0A167JCK6</accession>
<organism evidence="8 9">
    <name type="scientific">Beauveria brongniartii RCEF 3172</name>
    <dbReference type="NCBI Taxonomy" id="1081107"/>
    <lineage>
        <taxon>Eukaryota</taxon>
        <taxon>Fungi</taxon>
        <taxon>Dikarya</taxon>
        <taxon>Ascomycota</taxon>
        <taxon>Pezizomycotina</taxon>
        <taxon>Sordariomycetes</taxon>
        <taxon>Hypocreomycetidae</taxon>
        <taxon>Hypocreales</taxon>
        <taxon>Cordycipitaceae</taxon>
        <taxon>Beauveria</taxon>
        <taxon>Beauveria brongniartii</taxon>
    </lineage>
</organism>
<dbReference type="Gene3D" id="3.30.559.10">
    <property type="entry name" value="Chloramphenicol acetyltransferase-like domain"/>
    <property type="match status" value="1"/>
</dbReference>
<dbReference type="PROSITE" id="PS00012">
    <property type="entry name" value="PHOSPHOPANTETHEINE"/>
    <property type="match status" value="1"/>
</dbReference>
<keyword evidence="2" id="KW-0597">Phosphoprotein</keyword>
<dbReference type="PROSITE" id="PS00455">
    <property type="entry name" value="AMP_BINDING"/>
    <property type="match status" value="1"/>
</dbReference>
<dbReference type="InterPro" id="IPR001242">
    <property type="entry name" value="Condensation_dom"/>
</dbReference>
<dbReference type="SUPFAM" id="SSF52777">
    <property type="entry name" value="CoA-dependent acyltransferases"/>
    <property type="match status" value="2"/>
</dbReference>
<dbReference type="GO" id="GO:0031177">
    <property type="term" value="F:phosphopantetheine binding"/>
    <property type="evidence" value="ECO:0007669"/>
    <property type="project" value="TreeGrafter"/>
</dbReference>
<evidence type="ECO:0000259" key="7">
    <source>
        <dbReference type="Pfam" id="PF13193"/>
    </source>
</evidence>
<dbReference type="SUPFAM" id="SSF56801">
    <property type="entry name" value="Acetyl-CoA synthetase-like"/>
    <property type="match status" value="1"/>
</dbReference>
<dbReference type="GO" id="GO:0043041">
    <property type="term" value="P:amino acid activation for nonribosomal peptide biosynthetic process"/>
    <property type="evidence" value="ECO:0007669"/>
    <property type="project" value="TreeGrafter"/>
</dbReference>
<name>A0A167JCK6_9HYPO</name>
<dbReference type="InterPro" id="IPR042099">
    <property type="entry name" value="ANL_N_sf"/>
</dbReference>
<dbReference type="Proteomes" id="UP000076863">
    <property type="component" value="Unassembled WGS sequence"/>
</dbReference>
<feature type="region of interest" description="Disordered" evidence="4">
    <location>
        <begin position="915"/>
        <end position="969"/>
    </location>
</feature>
<dbReference type="InterPro" id="IPR000873">
    <property type="entry name" value="AMP-dep_synth/lig_dom"/>
</dbReference>
<evidence type="ECO:0000256" key="1">
    <source>
        <dbReference type="ARBA" id="ARBA00022450"/>
    </source>
</evidence>
<sequence>MIYHAQSDLPLTQVPFFGTEIQGNTTTSTYHELKTSVGGLPENDQDILKGFGRYIAQVAETAQPSFCAQLSDGECTVGIDMSPTGSMETKRSSWRVSKQEMVRLQYDNFCILISKAGATTGVSKLSGALQLVVTRDGDSSTASLSIRLRASHGPLDAATHLLKLAACTLVSENYPSTLMSRFNVGIGLESLEETGLNQSISGSLASGTSTGNAALVHAAFENQVLSRPDNILIEYLSRDDEFSLDCIQTLTYKDVHVRATALARELVEIERYADWKPMVGQQRAVPILLPTCPELMIAIMGILKAGYAVCPMAVDRPAASLQEVLGDLNAVPVIGRGPDPFSSGASSGNSPRQLSAGRFIWVDLDNLGEWRTGRILTAPVVRPLPVPASSDIAYVIFTSGSTGKPKGVLVPHQAMVSSISSFARRAAHLPTGPRLRWFVMNLPSFDAYQLDVLHVILRGGTLCLAERSLVLTDVERAINRLRATATTTVSSLAVILRPEKLPTLQTIVAGGEMLHQQVVDKFGQALVVGKEERRQPARYLINGYGPTETAIVVASELMSVTTRGSIIGDPLPTAILVIIDPLPDVVREVPAGVPGELAIGGPQLSYGYLNRPTETSQAFVTHTTLGRLYRTGDKARVVWASDGQRKIEILGRLALDQVKINGRRMELGEVESCLLGVGHVREAAVVPVQNSMLAAFVVLRNNEGVAEATVKAACHRQASEHLAPWMRPSSYYVVPSLPRTPNDKIDRRELKRSMEERSAAQDAQPALGHAAQDNDSVNGIKRLSVNTHSREAANVNGHKQDTPTNLPLTPATSSVTQTNSQPSATFDSSPAKQSESTGNSPVVLVYRGLAAAIGDNVRSHPRETPTSSIGLDSIRAMTLLRALRAEGVTGLTIMDVLSASQIQDIIAKVESLTAKGAPDGASGSENDKNITGRTPNGISNSGQKSAITDSTPHQANFHHEEDNKSGPEQTSFEIMAPDEIAPDPLHTEHLKSIPIDDEDAIYDLDAKAKVWHYDHHCRSQCAEDLNLKEEEIEQVLPATGIQMRLLYLATDPSFNDPQRYQGKAQVDHVLYLVPLGMEANRLRRAVETVVRRHDIFRTVFTRTKHPLAEYAQVVLSRDAPRAALQTRSMYVDDGGTEHVASSAAWKKALTQAQEDAEQSMELDTPSIRVAYVQSLDEQRCVVVLSLMHTIYDGVAFRLFRAAVAAEYDGTSLGMELLPFRAAVEEHLAADWFETILFLMSRYANVPVFRTGRLRPRTTQTREYKELHYQLYPSNSHMRRFSIRARITLNELMGRKHSGLPMSGQAVVQAAWAKMLSQTVPTGGPRLDNHGAAPTYVEFTTAFHGRYSDAARRTMGPLLTGLPMMIPISAIRADNKTNRDVCSLLSMQNQQLLSHMAMPCPNMEMAQVGMDRADTGLVLQIHDLEQDEALDARSRLPDLPLFHHDSNVLPPYKPLDSGFVIMAEVWPGVGGPDDNLTLICSYNSQRPGYEFLSRSWVLSALVSFDEAMTDILENPEASFCGNPVTINGQK</sequence>
<evidence type="ECO:0000313" key="8">
    <source>
        <dbReference type="EMBL" id="OAA50079.1"/>
    </source>
</evidence>
<keyword evidence="9" id="KW-1185">Reference proteome</keyword>
<keyword evidence="1" id="KW-0596">Phosphopantetheine</keyword>
<proteinExistence type="predicted"/>
<comment type="caution">
    <text evidence="8">The sequence shown here is derived from an EMBL/GenBank/DDBJ whole genome shotgun (WGS) entry which is preliminary data.</text>
</comment>
<evidence type="ECO:0000313" key="9">
    <source>
        <dbReference type="Proteomes" id="UP000076863"/>
    </source>
</evidence>
<evidence type="ECO:0000256" key="2">
    <source>
        <dbReference type="ARBA" id="ARBA00022553"/>
    </source>
</evidence>
<dbReference type="GO" id="GO:0016874">
    <property type="term" value="F:ligase activity"/>
    <property type="evidence" value="ECO:0007669"/>
    <property type="project" value="UniProtKB-KW"/>
</dbReference>
<evidence type="ECO:0000256" key="4">
    <source>
        <dbReference type="SAM" id="MobiDB-lite"/>
    </source>
</evidence>
<dbReference type="Gene3D" id="3.30.300.30">
    <property type="match status" value="1"/>
</dbReference>